<evidence type="ECO:0000256" key="1">
    <source>
        <dbReference type="SAM" id="MobiDB-lite"/>
    </source>
</evidence>
<evidence type="ECO:0000313" key="3">
    <source>
        <dbReference type="Proteomes" id="UP000237000"/>
    </source>
</evidence>
<feature type="compositionally biased region" description="Basic and acidic residues" evidence="1">
    <location>
        <begin position="83"/>
        <end position="97"/>
    </location>
</feature>
<keyword evidence="3" id="KW-1185">Reference proteome</keyword>
<feature type="compositionally biased region" description="Gly residues" evidence="1">
    <location>
        <begin position="68"/>
        <end position="82"/>
    </location>
</feature>
<organism evidence="2 3">
    <name type="scientific">Trema orientale</name>
    <name type="common">Charcoal tree</name>
    <name type="synonym">Celtis orientalis</name>
    <dbReference type="NCBI Taxonomy" id="63057"/>
    <lineage>
        <taxon>Eukaryota</taxon>
        <taxon>Viridiplantae</taxon>
        <taxon>Streptophyta</taxon>
        <taxon>Embryophyta</taxon>
        <taxon>Tracheophyta</taxon>
        <taxon>Spermatophyta</taxon>
        <taxon>Magnoliopsida</taxon>
        <taxon>eudicotyledons</taxon>
        <taxon>Gunneridae</taxon>
        <taxon>Pentapetalae</taxon>
        <taxon>rosids</taxon>
        <taxon>fabids</taxon>
        <taxon>Rosales</taxon>
        <taxon>Cannabaceae</taxon>
        <taxon>Trema</taxon>
    </lineage>
</organism>
<gene>
    <name evidence="2" type="ORF">TorRG33x02_155340</name>
</gene>
<evidence type="ECO:0000313" key="2">
    <source>
        <dbReference type="EMBL" id="PON88629.1"/>
    </source>
</evidence>
<feature type="compositionally biased region" description="Basic and acidic residues" evidence="1">
    <location>
        <begin position="12"/>
        <end position="33"/>
    </location>
</feature>
<name>A0A2P5ESV5_TREOI</name>
<feature type="compositionally biased region" description="Acidic residues" evidence="1">
    <location>
        <begin position="98"/>
        <end position="111"/>
    </location>
</feature>
<proteinExistence type="predicted"/>
<feature type="region of interest" description="Disordered" evidence="1">
    <location>
        <begin position="68"/>
        <end position="111"/>
    </location>
</feature>
<dbReference type="AlphaFoldDB" id="A0A2P5ESV5"/>
<comment type="caution">
    <text evidence="2">The sequence shown here is derived from an EMBL/GenBank/DDBJ whole genome shotgun (WGS) entry which is preliminary data.</text>
</comment>
<protein>
    <submittedName>
        <fullName evidence="2">Uncharacterized protein</fullName>
    </submittedName>
</protein>
<dbReference type="Proteomes" id="UP000237000">
    <property type="component" value="Unassembled WGS sequence"/>
</dbReference>
<sequence length="111" mass="11746">MMESPPIGSHVAKRDPDGNPRVGKDGDLQGHERDHTCVTFGTCRRQLGDKGVQLQDISGVVGYQAVEVGGGLSDGEGDGVSGGKEDVGPGRRRRAEEVSGEGEEELESERE</sequence>
<dbReference type="EMBL" id="JXTC01000103">
    <property type="protein sequence ID" value="PON88629.1"/>
    <property type="molecule type" value="Genomic_DNA"/>
</dbReference>
<dbReference type="OrthoDB" id="10363319at2759"/>
<dbReference type="InParanoid" id="A0A2P5ESV5"/>
<accession>A0A2P5ESV5</accession>
<feature type="region of interest" description="Disordered" evidence="1">
    <location>
        <begin position="1"/>
        <end position="33"/>
    </location>
</feature>
<reference evidence="3" key="1">
    <citation type="submission" date="2016-06" db="EMBL/GenBank/DDBJ databases">
        <title>Parallel loss of symbiosis genes in relatives of nitrogen-fixing non-legume Parasponia.</title>
        <authorList>
            <person name="Van Velzen R."/>
            <person name="Holmer R."/>
            <person name="Bu F."/>
            <person name="Rutten L."/>
            <person name="Van Zeijl A."/>
            <person name="Liu W."/>
            <person name="Santuari L."/>
            <person name="Cao Q."/>
            <person name="Sharma T."/>
            <person name="Shen D."/>
            <person name="Roswanjaya Y."/>
            <person name="Wardhani T."/>
            <person name="Kalhor M.S."/>
            <person name="Jansen J."/>
            <person name="Van den Hoogen J."/>
            <person name="Gungor B."/>
            <person name="Hartog M."/>
            <person name="Hontelez J."/>
            <person name="Verver J."/>
            <person name="Yang W.-C."/>
            <person name="Schijlen E."/>
            <person name="Repin R."/>
            <person name="Schilthuizen M."/>
            <person name="Schranz E."/>
            <person name="Heidstra R."/>
            <person name="Miyata K."/>
            <person name="Fedorova E."/>
            <person name="Kohlen W."/>
            <person name="Bisseling T."/>
            <person name="Smit S."/>
            <person name="Geurts R."/>
        </authorList>
    </citation>
    <scope>NUCLEOTIDE SEQUENCE [LARGE SCALE GENOMIC DNA]</scope>
    <source>
        <strain evidence="3">cv. RG33-2</strain>
    </source>
</reference>